<feature type="domain" description="Myb-like" evidence="3">
    <location>
        <begin position="465"/>
        <end position="518"/>
    </location>
</feature>
<dbReference type="CDD" id="cd00167">
    <property type="entry name" value="SANT"/>
    <property type="match status" value="1"/>
</dbReference>
<evidence type="ECO:0000313" key="6">
    <source>
        <dbReference type="Proteomes" id="UP000829196"/>
    </source>
</evidence>
<dbReference type="PROSITE" id="PS50090">
    <property type="entry name" value="MYB_LIKE"/>
    <property type="match status" value="3"/>
</dbReference>
<dbReference type="Proteomes" id="UP000829196">
    <property type="component" value="Unassembled WGS sequence"/>
</dbReference>
<protein>
    <submittedName>
        <fullName evidence="5">Uncharacterized protein</fullName>
    </submittedName>
</protein>
<proteinExistence type="predicted"/>
<feature type="region of interest" description="Disordered" evidence="2">
    <location>
        <begin position="194"/>
        <end position="219"/>
    </location>
</feature>
<dbReference type="AlphaFoldDB" id="A0A8T3B6K2"/>
<feature type="compositionally biased region" description="Basic residues" evidence="2">
    <location>
        <begin position="42"/>
        <end position="53"/>
    </location>
</feature>
<keyword evidence="6" id="KW-1185">Reference proteome</keyword>
<dbReference type="EMBL" id="JAGYWB010000011">
    <property type="protein sequence ID" value="KAI0504672.1"/>
    <property type="molecule type" value="Genomic_DNA"/>
</dbReference>
<dbReference type="Gene3D" id="1.10.10.60">
    <property type="entry name" value="Homeodomain-like"/>
    <property type="match status" value="2"/>
</dbReference>
<dbReference type="PROSITE" id="PS51294">
    <property type="entry name" value="HTH_MYB"/>
    <property type="match status" value="1"/>
</dbReference>
<organism evidence="5 6">
    <name type="scientific">Dendrobium nobile</name>
    <name type="common">Orchid</name>
    <dbReference type="NCBI Taxonomy" id="94219"/>
    <lineage>
        <taxon>Eukaryota</taxon>
        <taxon>Viridiplantae</taxon>
        <taxon>Streptophyta</taxon>
        <taxon>Embryophyta</taxon>
        <taxon>Tracheophyta</taxon>
        <taxon>Spermatophyta</taxon>
        <taxon>Magnoliopsida</taxon>
        <taxon>Liliopsida</taxon>
        <taxon>Asparagales</taxon>
        <taxon>Orchidaceae</taxon>
        <taxon>Epidendroideae</taxon>
        <taxon>Malaxideae</taxon>
        <taxon>Dendrobiinae</taxon>
        <taxon>Dendrobium</taxon>
    </lineage>
</organism>
<feature type="domain" description="Myb-like" evidence="3">
    <location>
        <begin position="345"/>
        <end position="394"/>
    </location>
</feature>
<evidence type="ECO:0000259" key="3">
    <source>
        <dbReference type="PROSITE" id="PS50090"/>
    </source>
</evidence>
<dbReference type="SMART" id="SM00717">
    <property type="entry name" value="SANT"/>
    <property type="match status" value="4"/>
</dbReference>
<name>A0A8T3B6K2_DENNO</name>
<comment type="caution">
    <text evidence="5">The sequence shown here is derived from an EMBL/GenBank/DDBJ whole genome shotgun (WGS) entry which is preliminary data.</text>
</comment>
<feature type="region of interest" description="Disordered" evidence="2">
    <location>
        <begin position="1"/>
        <end position="109"/>
    </location>
</feature>
<evidence type="ECO:0000259" key="4">
    <source>
        <dbReference type="PROSITE" id="PS51294"/>
    </source>
</evidence>
<gene>
    <name evidence="5" type="ORF">KFK09_015624</name>
</gene>
<reference evidence="5" key="1">
    <citation type="journal article" date="2022" name="Front. Genet.">
        <title>Chromosome-Scale Assembly of the Dendrobium nobile Genome Provides Insights Into the Molecular Mechanism of the Biosynthesis of the Medicinal Active Ingredient of Dendrobium.</title>
        <authorList>
            <person name="Xu Q."/>
            <person name="Niu S.-C."/>
            <person name="Li K.-L."/>
            <person name="Zheng P.-J."/>
            <person name="Zhang X.-J."/>
            <person name="Jia Y."/>
            <person name="Liu Y."/>
            <person name="Niu Y.-X."/>
            <person name="Yu L.-H."/>
            <person name="Chen D.-F."/>
            <person name="Zhang G.-Q."/>
        </authorList>
    </citation>
    <scope>NUCLEOTIDE SEQUENCE</scope>
    <source>
        <tissue evidence="5">Leaf</tissue>
    </source>
</reference>
<evidence type="ECO:0000256" key="2">
    <source>
        <dbReference type="SAM" id="MobiDB-lite"/>
    </source>
</evidence>
<dbReference type="InterPro" id="IPR009057">
    <property type="entry name" value="Homeodomain-like_sf"/>
</dbReference>
<feature type="domain" description="HTH myb-type" evidence="4">
    <location>
        <begin position="351"/>
        <end position="398"/>
    </location>
</feature>
<dbReference type="InterPro" id="IPR001005">
    <property type="entry name" value="SANT/Myb"/>
</dbReference>
<dbReference type="OrthoDB" id="39591at2759"/>
<dbReference type="PANTHER" id="PTHR47430">
    <property type="entry name" value="GB|AAC33480.1"/>
    <property type="match status" value="1"/>
</dbReference>
<dbReference type="GO" id="GO:0003677">
    <property type="term" value="F:DNA binding"/>
    <property type="evidence" value="ECO:0007669"/>
    <property type="project" value="UniProtKB-KW"/>
</dbReference>
<dbReference type="PANTHER" id="PTHR47430:SF4">
    <property type="entry name" value="GB|AAC33480.1"/>
    <property type="match status" value="1"/>
</dbReference>
<dbReference type="Pfam" id="PF13921">
    <property type="entry name" value="Myb_DNA-bind_6"/>
    <property type="match status" value="1"/>
</dbReference>
<dbReference type="SUPFAM" id="SSF46689">
    <property type="entry name" value="Homeodomain-like"/>
    <property type="match status" value="2"/>
</dbReference>
<dbReference type="InterPro" id="IPR017930">
    <property type="entry name" value="Myb_dom"/>
</dbReference>
<evidence type="ECO:0000313" key="5">
    <source>
        <dbReference type="EMBL" id="KAI0504672.1"/>
    </source>
</evidence>
<feature type="compositionally biased region" description="Acidic residues" evidence="2">
    <location>
        <begin position="67"/>
        <end position="78"/>
    </location>
</feature>
<feature type="domain" description="Myb-like" evidence="3">
    <location>
        <begin position="395"/>
        <end position="463"/>
    </location>
</feature>
<keyword evidence="1" id="KW-0238">DNA-binding</keyword>
<dbReference type="SMR" id="A0A8T3B6K2"/>
<accession>A0A8T3B6K2</accession>
<evidence type="ECO:0000256" key="1">
    <source>
        <dbReference type="ARBA" id="ARBA00023125"/>
    </source>
</evidence>
<sequence>MHKSSRHNRSEELTSSANFLDEGMSCSENRATDGGFKEGRKYKEHKKEKKKSNQKGITDFNSLMNASDEEGANLEDEIILGGPMQIEKDKKRRKKKKGNYKENENSTTFTENCNWDEAKEQDKKRKREGYFLEHELDKGSSKKMAKDASKEAYKVISGGNAEELLSRAHLSNKDKRKEKEKEYLASCTELAPAMTTRKEKGDQRSTSSTTKNFEKSKSDMNTLNTGKGCSINESYNCELKKDTKIGKKEVSFSDKVEFPIAQFINENLGPDNLVWGKRFTPEEDELIRKAVMDYIEANQLGEQGLRKVLHSADYRREVKGCWKVIAAALPWRPRINVSMRAHILFERSEERKWKPEELELIKRYHAEHGPKWREVADMLGKSRLHVKDAWRRIRLPNRKLGRWSQDEFQSLFDLVNTDLRVKAFEDKKINHSLLKDNISWEAISDKISTRGAQACCTKWYYQLTSSMVKEGNWGNLDDYKLIEALQKTDTCCFEDVDWDSLLENRSGEFCRKRWHEMIRNLDKFWAMSFVEQLDLLSERYCEDMIKYREMSQNYKQGLSSQLFIQKLLKK</sequence>